<keyword evidence="3" id="KW-0238">DNA-binding</keyword>
<dbReference type="Pfam" id="PF00126">
    <property type="entry name" value="HTH_1"/>
    <property type="match status" value="1"/>
</dbReference>
<dbReference type="InterPro" id="IPR000847">
    <property type="entry name" value="LysR_HTH_N"/>
</dbReference>
<dbReference type="Gene3D" id="3.40.190.290">
    <property type="match status" value="1"/>
</dbReference>
<proteinExistence type="inferred from homology"/>
<keyword evidence="2" id="KW-0805">Transcription regulation</keyword>
<keyword evidence="7" id="KW-1185">Reference proteome</keyword>
<dbReference type="CDD" id="cd05466">
    <property type="entry name" value="PBP2_LTTR_substrate"/>
    <property type="match status" value="1"/>
</dbReference>
<dbReference type="Proteomes" id="UP001297600">
    <property type="component" value="Unassembled WGS sequence"/>
</dbReference>
<organism evidence="6 7">
    <name type="scientific">Mesosutterella porci</name>
    <dbReference type="NCBI Taxonomy" id="2915351"/>
    <lineage>
        <taxon>Bacteria</taxon>
        <taxon>Pseudomonadati</taxon>
        <taxon>Pseudomonadota</taxon>
        <taxon>Betaproteobacteria</taxon>
        <taxon>Burkholderiales</taxon>
        <taxon>Sutterellaceae</taxon>
        <taxon>Mesosutterella</taxon>
    </lineage>
</organism>
<dbReference type="RefSeq" id="WP_237977806.1">
    <property type="nucleotide sequence ID" value="NZ_JAKNCT010000001.1"/>
</dbReference>
<dbReference type="PROSITE" id="PS50931">
    <property type="entry name" value="HTH_LYSR"/>
    <property type="match status" value="1"/>
</dbReference>
<sequence>MNEKPYQYVQALLSAGSFSKAAKRLNISQPSLSQFIMRLEKDAGAVLIDRLARPLKLTPAGMCWCEAEKNVSKIRELCRIQIRDMGEGIVGKLSVGTPYYFESYFLSNVLPSFLESYPEVEISIEEKDDQKLEELVAASRLDLAIVPAPREDPGIASELLFCEPCLVAVRKDDPVCAEANSDGSIDFEKFDRRPFVAVKPTVRLRGVYNSLCARTKTQPRIAVECGDLTTALSHTISGLGPSLVTEMMARQFRDKAPLEFFILRPIVDPIRICAIYSDTRYLSKAGHSFIEAMKRAADKMNAQEAKA</sequence>
<evidence type="ECO:0000256" key="1">
    <source>
        <dbReference type="ARBA" id="ARBA00009437"/>
    </source>
</evidence>
<evidence type="ECO:0000259" key="5">
    <source>
        <dbReference type="PROSITE" id="PS50931"/>
    </source>
</evidence>
<dbReference type="InterPro" id="IPR005119">
    <property type="entry name" value="LysR_subst-bd"/>
</dbReference>
<dbReference type="Pfam" id="PF03466">
    <property type="entry name" value="LysR_substrate"/>
    <property type="match status" value="1"/>
</dbReference>
<evidence type="ECO:0000256" key="3">
    <source>
        <dbReference type="ARBA" id="ARBA00023125"/>
    </source>
</evidence>
<comment type="caution">
    <text evidence="6">The sequence shown here is derived from an EMBL/GenBank/DDBJ whole genome shotgun (WGS) entry which is preliminary data.</text>
</comment>
<gene>
    <name evidence="6" type="ORF">MAF45_00225</name>
</gene>
<dbReference type="SUPFAM" id="SSF46785">
    <property type="entry name" value="Winged helix' DNA-binding domain"/>
    <property type="match status" value="1"/>
</dbReference>
<protein>
    <submittedName>
        <fullName evidence="6">LysR family transcriptional regulator</fullName>
    </submittedName>
</protein>
<dbReference type="SUPFAM" id="SSF53850">
    <property type="entry name" value="Periplasmic binding protein-like II"/>
    <property type="match status" value="1"/>
</dbReference>
<evidence type="ECO:0000313" key="6">
    <source>
        <dbReference type="EMBL" id="MCG5029884.1"/>
    </source>
</evidence>
<dbReference type="Gene3D" id="1.10.10.10">
    <property type="entry name" value="Winged helix-like DNA-binding domain superfamily/Winged helix DNA-binding domain"/>
    <property type="match status" value="1"/>
</dbReference>
<evidence type="ECO:0000256" key="4">
    <source>
        <dbReference type="ARBA" id="ARBA00023163"/>
    </source>
</evidence>
<feature type="domain" description="HTH lysR-type" evidence="5">
    <location>
        <begin position="1"/>
        <end position="58"/>
    </location>
</feature>
<dbReference type="InterPro" id="IPR036390">
    <property type="entry name" value="WH_DNA-bd_sf"/>
</dbReference>
<reference evidence="6 7" key="1">
    <citation type="submission" date="2022-02" db="EMBL/GenBank/DDBJ databases">
        <title>Mesosutterella porci, a novel member of the family Sutterellaceae from pig feces.</title>
        <authorList>
            <person name="Wylensek D."/>
            <person name="Clavel T."/>
        </authorList>
    </citation>
    <scope>NUCLEOTIDE SEQUENCE [LARGE SCALE GENOMIC DNA]</scope>
    <source>
        <strain evidence="7">oilRF-744-wt-GAM-9</strain>
    </source>
</reference>
<evidence type="ECO:0000256" key="2">
    <source>
        <dbReference type="ARBA" id="ARBA00023015"/>
    </source>
</evidence>
<keyword evidence="4" id="KW-0804">Transcription</keyword>
<evidence type="ECO:0000313" key="7">
    <source>
        <dbReference type="Proteomes" id="UP001297600"/>
    </source>
</evidence>
<dbReference type="PANTHER" id="PTHR30346:SF9">
    <property type="entry name" value="LYSR FAMILY TRANSCRIPTIONAL REGULATOR"/>
    <property type="match status" value="1"/>
</dbReference>
<name>A0ABS9MNH6_9BURK</name>
<dbReference type="EMBL" id="JAKNCT010000001">
    <property type="protein sequence ID" value="MCG5029884.1"/>
    <property type="molecule type" value="Genomic_DNA"/>
</dbReference>
<comment type="similarity">
    <text evidence="1">Belongs to the LysR transcriptional regulatory family.</text>
</comment>
<accession>A0ABS9MNH6</accession>
<dbReference type="PRINTS" id="PR00039">
    <property type="entry name" value="HTHLYSR"/>
</dbReference>
<dbReference type="InterPro" id="IPR036388">
    <property type="entry name" value="WH-like_DNA-bd_sf"/>
</dbReference>
<dbReference type="PANTHER" id="PTHR30346">
    <property type="entry name" value="TRANSCRIPTIONAL DUAL REGULATOR HCAR-RELATED"/>
    <property type="match status" value="1"/>
</dbReference>